<organism evidence="2">
    <name type="scientific">Ralstonia solanacearum</name>
    <name type="common">Pseudomonas solanacearum</name>
    <dbReference type="NCBI Taxonomy" id="305"/>
    <lineage>
        <taxon>Bacteria</taxon>
        <taxon>Pseudomonadati</taxon>
        <taxon>Pseudomonadota</taxon>
        <taxon>Betaproteobacteria</taxon>
        <taxon>Burkholderiales</taxon>
        <taxon>Burkholderiaceae</taxon>
        <taxon>Ralstonia</taxon>
        <taxon>Ralstonia solanacearum species complex</taxon>
    </lineage>
</organism>
<evidence type="ECO:0000313" key="2">
    <source>
        <dbReference type="EMBL" id="AYB57156.1"/>
    </source>
</evidence>
<protein>
    <submittedName>
        <fullName evidence="2">Uncharacterized protein</fullName>
    </submittedName>
</protein>
<dbReference type="EMBL" id="CP026092">
    <property type="protein sequence ID" value="AYB57156.1"/>
    <property type="molecule type" value="Genomic_DNA"/>
</dbReference>
<reference evidence="2" key="1">
    <citation type="submission" date="2018-01" db="EMBL/GenBank/DDBJ databases">
        <title>Complete Genome Sequence of three strains from Ralstonia solanacearum ecotype Moko sequevar IIA-53 from Brazil.</title>
        <authorList>
            <person name="Silva J.R."/>
            <person name="Albuquerque G.M.R."/>
            <person name="Pais A.K.L."/>
            <person name="Silva A.M.F."/>
            <person name="Boiteux M.E.N.F."/>
            <person name="Souza E.B."/>
            <person name="Mariano R.L.R."/>
        </authorList>
    </citation>
    <scope>NUCLEOTIDE SEQUENCE [LARGE SCALE GENOMIC DNA]</scope>
    <source>
        <strain evidence="2">SFC</strain>
    </source>
</reference>
<feature type="compositionally biased region" description="Basic and acidic residues" evidence="1">
    <location>
        <begin position="35"/>
        <end position="51"/>
    </location>
</feature>
<proteinExistence type="predicted"/>
<dbReference type="AlphaFoldDB" id="A0A809EA68"/>
<feature type="compositionally biased region" description="Basic residues" evidence="1">
    <location>
        <begin position="1"/>
        <end position="12"/>
    </location>
</feature>
<accession>A0A809EA68</accession>
<evidence type="ECO:0000256" key="1">
    <source>
        <dbReference type="SAM" id="MobiDB-lite"/>
    </source>
</evidence>
<name>A0A809EA68_RALSL</name>
<feature type="region of interest" description="Disordered" evidence="1">
    <location>
        <begin position="63"/>
        <end position="86"/>
    </location>
</feature>
<gene>
    <name evidence="2" type="ORF">C2L97_14630</name>
</gene>
<sequence>MHATRKVRRKGCQHGTAPGYRNGACGKLHAAPCKTDARTTSERRETLRHSAEAWRREEAVIGGRPSRRGAAVRPHAPPLPRRPSRSALRAAVAMVNRCYTSPP</sequence>
<feature type="region of interest" description="Disordered" evidence="1">
    <location>
        <begin position="1"/>
        <end position="51"/>
    </location>
</feature>